<dbReference type="InterPro" id="IPR018356">
    <property type="entry name" value="Tscrpt_reg_HTH_DeoR_CS"/>
</dbReference>
<proteinExistence type="predicted"/>
<dbReference type="SUPFAM" id="SSF46785">
    <property type="entry name" value="Winged helix' DNA-binding domain"/>
    <property type="match status" value="1"/>
</dbReference>
<keyword evidence="1" id="KW-0805">Transcription regulation</keyword>
<feature type="domain" description="HTH deoR-type" evidence="4">
    <location>
        <begin position="3"/>
        <end position="58"/>
    </location>
</feature>
<dbReference type="RefSeq" id="WP_091164536.1">
    <property type="nucleotide sequence ID" value="NZ_FNCG01000003.1"/>
</dbReference>
<dbReference type="GO" id="GO:0003700">
    <property type="term" value="F:DNA-binding transcription factor activity"/>
    <property type="evidence" value="ECO:0007669"/>
    <property type="project" value="InterPro"/>
</dbReference>
<evidence type="ECO:0000313" key="6">
    <source>
        <dbReference type="Proteomes" id="UP000199705"/>
    </source>
</evidence>
<dbReference type="InterPro" id="IPR037171">
    <property type="entry name" value="NagB/RpiA_transferase-like"/>
</dbReference>
<dbReference type="InterPro" id="IPR050313">
    <property type="entry name" value="Carb_Metab_HTH_regulators"/>
</dbReference>
<dbReference type="SUPFAM" id="SSF100950">
    <property type="entry name" value="NagB/RpiA/CoA transferase-like"/>
    <property type="match status" value="1"/>
</dbReference>
<dbReference type="PROSITE" id="PS00894">
    <property type="entry name" value="HTH_DEOR_1"/>
    <property type="match status" value="1"/>
</dbReference>
<evidence type="ECO:0000313" key="5">
    <source>
        <dbReference type="EMBL" id="SDG44287.1"/>
    </source>
</evidence>
<gene>
    <name evidence="5" type="ORF">SAMN05192573_103423</name>
</gene>
<dbReference type="Pfam" id="PF00455">
    <property type="entry name" value="DeoRC"/>
    <property type="match status" value="1"/>
</dbReference>
<dbReference type="STRING" id="551996.SAMN05192573_103423"/>
<dbReference type="InterPro" id="IPR014036">
    <property type="entry name" value="DeoR-like_C"/>
</dbReference>
<keyword evidence="2" id="KW-0238">DNA-binding</keyword>
<dbReference type="PROSITE" id="PS51000">
    <property type="entry name" value="HTH_DEOR_2"/>
    <property type="match status" value="1"/>
</dbReference>
<organism evidence="5 6">
    <name type="scientific">Mucilaginibacter gossypii</name>
    <dbReference type="NCBI Taxonomy" id="551996"/>
    <lineage>
        <taxon>Bacteria</taxon>
        <taxon>Pseudomonadati</taxon>
        <taxon>Bacteroidota</taxon>
        <taxon>Sphingobacteriia</taxon>
        <taxon>Sphingobacteriales</taxon>
        <taxon>Sphingobacteriaceae</taxon>
        <taxon>Mucilaginibacter</taxon>
    </lineage>
</organism>
<accession>A0A1G7UA09</accession>
<dbReference type="SMART" id="SM00420">
    <property type="entry name" value="HTH_DEOR"/>
    <property type="match status" value="1"/>
</dbReference>
<name>A0A1G7UA09_9SPHI</name>
<dbReference type="GO" id="GO:0003677">
    <property type="term" value="F:DNA binding"/>
    <property type="evidence" value="ECO:0007669"/>
    <property type="project" value="UniProtKB-KW"/>
</dbReference>
<dbReference type="InterPro" id="IPR001034">
    <property type="entry name" value="DeoR_HTH"/>
</dbReference>
<dbReference type="SMART" id="SM01134">
    <property type="entry name" value="DeoRC"/>
    <property type="match status" value="1"/>
</dbReference>
<evidence type="ECO:0000256" key="2">
    <source>
        <dbReference type="ARBA" id="ARBA00023125"/>
    </source>
</evidence>
<dbReference type="Gene3D" id="1.10.10.10">
    <property type="entry name" value="Winged helix-like DNA-binding domain superfamily/Winged helix DNA-binding domain"/>
    <property type="match status" value="1"/>
</dbReference>
<dbReference type="PANTHER" id="PTHR30363:SF44">
    <property type="entry name" value="AGA OPERON TRANSCRIPTIONAL REPRESSOR-RELATED"/>
    <property type="match status" value="1"/>
</dbReference>
<dbReference type="PANTHER" id="PTHR30363">
    <property type="entry name" value="HTH-TYPE TRANSCRIPTIONAL REGULATOR SRLR-RELATED"/>
    <property type="match status" value="1"/>
</dbReference>
<evidence type="ECO:0000256" key="1">
    <source>
        <dbReference type="ARBA" id="ARBA00023015"/>
    </source>
</evidence>
<dbReference type="EMBL" id="FNCG01000003">
    <property type="protein sequence ID" value="SDG44287.1"/>
    <property type="molecule type" value="Genomic_DNA"/>
</dbReference>
<evidence type="ECO:0000256" key="3">
    <source>
        <dbReference type="ARBA" id="ARBA00023163"/>
    </source>
</evidence>
<evidence type="ECO:0000259" key="4">
    <source>
        <dbReference type="PROSITE" id="PS51000"/>
    </source>
</evidence>
<sequence>MNFPKRKQKIIEQLSQSGEVDIKQLAAELNISEITARRDLNQLAADGLLYRTHGGATKVNPHERPHSFVNKSAQNATVKDAICRRAASQIHNGDVIFMDCGSTVFRLCQFIKNKKIKVITNSLPVVYELQDSAVSVNIIGGELDKERQAVHGTTAIEHIQKYRATKAFLGVDGISEAGLFANSEYEASITTAFAANSAFIYILCDASKISKETYLNFAGLDIINAIITDADPERLKGFKESGVVILKAGI</sequence>
<dbReference type="Proteomes" id="UP000199705">
    <property type="component" value="Unassembled WGS sequence"/>
</dbReference>
<dbReference type="InterPro" id="IPR036388">
    <property type="entry name" value="WH-like_DNA-bd_sf"/>
</dbReference>
<dbReference type="Pfam" id="PF08220">
    <property type="entry name" value="HTH_DeoR"/>
    <property type="match status" value="1"/>
</dbReference>
<dbReference type="Gene3D" id="3.40.50.1360">
    <property type="match status" value="1"/>
</dbReference>
<dbReference type="AlphaFoldDB" id="A0A1G7UA09"/>
<keyword evidence="6" id="KW-1185">Reference proteome</keyword>
<keyword evidence="3" id="KW-0804">Transcription</keyword>
<dbReference type="PRINTS" id="PR00037">
    <property type="entry name" value="HTHLACR"/>
</dbReference>
<reference evidence="6" key="1">
    <citation type="submission" date="2016-10" db="EMBL/GenBank/DDBJ databases">
        <authorList>
            <person name="Varghese N."/>
            <person name="Submissions S."/>
        </authorList>
    </citation>
    <scope>NUCLEOTIDE SEQUENCE [LARGE SCALE GENOMIC DNA]</scope>
    <source>
        <strain evidence="6">Gh-67</strain>
    </source>
</reference>
<dbReference type="InterPro" id="IPR036390">
    <property type="entry name" value="WH_DNA-bd_sf"/>
</dbReference>
<protein>
    <submittedName>
        <fullName evidence="5">Transcriptional regulator, DeoR family</fullName>
    </submittedName>
</protein>